<protein>
    <recommendedName>
        <fullName evidence="4">Threonine/serine exporter-like N-terminal domain-containing protein</fullName>
    </recommendedName>
</protein>
<feature type="compositionally biased region" description="Polar residues" evidence="2">
    <location>
        <begin position="683"/>
        <end position="694"/>
    </location>
</feature>
<dbReference type="InterPro" id="IPR010619">
    <property type="entry name" value="ThrE-like_N"/>
</dbReference>
<keyword evidence="3" id="KW-0812">Transmembrane</keyword>
<feature type="transmembrane region" description="Helical" evidence="3">
    <location>
        <begin position="576"/>
        <end position="594"/>
    </location>
</feature>
<accession>A0A0D3IPD5</accession>
<dbReference type="HOGENOM" id="CLU_397136_0_0_1"/>
<feature type="transmembrane region" description="Helical" evidence="3">
    <location>
        <begin position="447"/>
        <end position="465"/>
    </location>
</feature>
<evidence type="ECO:0000259" key="4">
    <source>
        <dbReference type="Pfam" id="PF06738"/>
    </source>
</evidence>
<feature type="compositionally biased region" description="Polar residues" evidence="2">
    <location>
        <begin position="663"/>
        <end position="674"/>
    </location>
</feature>
<dbReference type="AlphaFoldDB" id="A0A0D3IPD5"/>
<dbReference type="KEGG" id="ehx:EMIHUDRAFT_103924"/>
<evidence type="ECO:0000313" key="5">
    <source>
        <dbReference type="EnsemblProtists" id="EOD13120"/>
    </source>
</evidence>
<evidence type="ECO:0000313" key="6">
    <source>
        <dbReference type="Proteomes" id="UP000013827"/>
    </source>
</evidence>
<dbReference type="GeneID" id="17259302"/>
<feature type="transmembrane region" description="Helical" evidence="3">
    <location>
        <begin position="506"/>
        <end position="526"/>
    </location>
</feature>
<feature type="transmembrane region" description="Helical" evidence="3">
    <location>
        <begin position="262"/>
        <end position="283"/>
    </location>
</feature>
<dbReference type="EnsemblProtists" id="EOD13120">
    <property type="protein sequence ID" value="EOD13120"/>
    <property type="gene ID" value="EMIHUDRAFT_103924"/>
</dbReference>
<dbReference type="PANTHER" id="PTHR31082">
    <property type="entry name" value="PHEROMONE-REGULATED MEMBRANE PROTEIN 10"/>
    <property type="match status" value="1"/>
</dbReference>
<sequence>MSDQALPAGLATQDHSLQEAIERSTAETPLNFFRGENGEASKELVGVFFLVIFLLTLPSIQMFAMKGWPSFWRKMDRLSDTLSRGGCFAHICNGLYIDFSRLPTVYELIDVAEANPDLARNDARAYTPIGPYSDVCEIEVRERYKGRTTDDALSDKVVLILKLALGLFACGHCSVDVELFIGDAAAALELPTPYISVGHRVLDVSFGSFGPHQLRCGRDLVFSGLADLTSLCTAIANGDCRSAHVGLRVCDELLERPLPYGWLVQILAFEGIGILASVVAYHGSVPYDTLGAAVNTAILIAAMHVGKLFRISHLELMLVCFAVGVGAPFVWHYLSNGGQPICHIGPQFIGPLLIHLPGCQIIWGSLEIAGGSLIHGGSRMINGMFQAMLMAIFITLGWQFFGRHWALGDPTVHPNDGVELEGSLTSLPPSIWCPAPWQVPTEGVPEVVTWYFVHTVVALPLLALINVNLNIRPRESLGPLACGLCGTVTTGFLAFGLPTAAGIPSYLQNIIVSFVTASAGNAVEFYTGLSSVVCVVPALFVFAPGSAAMMACIGSFHRDAGETFLGANVSTLWESITMTAVTYMLGVLFATQLWKRTIVHHGVDGVVRRRRAHAAAAANKDAGNNPYASTRGASLAFAEREGDDLGFKGHGLSQYRSQSVATSMRGRLSTTGNRPTALWPSALNKTPSLTPSCL</sequence>
<dbReference type="Pfam" id="PF06738">
    <property type="entry name" value="ThrE"/>
    <property type="match status" value="1"/>
</dbReference>
<feature type="transmembrane region" description="Helical" evidence="3">
    <location>
        <begin position="316"/>
        <end position="334"/>
    </location>
</feature>
<dbReference type="Proteomes" id="UP000013827">
    <property type="component" value="Unassembled WGS sequence"/>
</dbReference>
<feature type="transmembrane region" description="Helical" evidence="3">
    <location>
        <begin position="289"/>
        <end position="309"/>
    </location>
</feature>
<name>A0A0D3IPD5_EMIH1</name>
<dbReference type="InterPro" id="IPR051361">
    <property type="entry name" value="ThrE/Ser_Exporter"/>
</dbReference>
<reference evidence="6" key="1">
    <citation type="journal article" date="2013" name="Nature">
        <title>Pan genome of the phytoplankton Emiliania underpins its global distribution.</title>
        <authorList>
            <person name="Read B.A."/>
            <person name="Kegel J."/>
            <person name="Klute M.J."/>
            <person name="Kuo A."/>
            <person name="Lefebvre S.C."/>
            <person name="Maumus F."/>
            <person name="Mayer C."/>
            <person name="Miller J."/>
            <person name="Monier A."/>
            <person name="Salamov A."/>
            <person name="Young J."/>
            <person name="Aguilar M."/>
            <person name="Claverie J.M."/>
            <person name="Frickenhaus S."/>
            <person name="Gonzalez K."/>
            <person name="Herman E.K."/>
            <person name="Lin Y.C."/>
            <person name="Napier J."/>
            <person name="Ogata H."/>
            <person name="Sarno A.F."/>
            <person name="Shmutz J."/>
            <person name="Schroeder D."/>
            <person name="de Vargas C."/>
            <person name="Verret F."/>
            <person name="von Dassow P."/>
            <person name="Valentin K."/>
            <person name="Van de Peer Y."/>
            <person name="Wheeler G."/>
            <person name="Dacks J.B."/>
            <person name="Delwiche C.F."/>
            <person name="Dyhrman S.T."/>
            <person name="Glockner G."/>
            <person name="John U."/>
            <person name="Richards T."/>
            <person name="Worden A.Z."/>
            <person name="Zhang X."/>
            <person name="Grigoriev I.V."/>
            <person name="Allen A.E."/>
            <person name="Bidle K."/>
            <person name="Borodovsky M."/>
            <person name="Bowler C."/>
            <person name="Brownlee C."/>
            <person name="Cock J.M."/>
            <person name="Elias M."/>
            <person name="Gladyshev V.N."/>
            <person name="Groth M."/>
            <person name="Guda C."/>
            <person name="Hadaegh A."/>
            <person name="Iglesias-Rodriguez M.D."/>
            <person name="Jenkins J."/>
            <person name="Jones B.M."/>
            <person name="Lawson T."/>
            <person name="Leese F."/>
            <person name="Lindquist E."/>
            <person name="Lobanov A."/>
            <person name="Lomsadze A."/>
            <person name="Malik S.B."/>
            <person name="Marsh M.E."/>
            <person name="Mackinder L."/>
            <person name="Mock T."/>
            <person name="Mueller-Roeber B."/>
            <person name="Pagarete A."/>
            <person name="Parker M."/>
            <person name="Probert I."/>
            <person name="Quesneville H."/>
            <person name="Raines C."/>
            <person name="Rensing S.A."/>
            <person name="Riano-Pachon D.M."/>
            <person name="Richier S."/>
            <person name="Rokitta S."/>
            <person name="Shiraiwa Y."/>
            <person name="Soanes D.M."/>
            <person name="van der Giezen M."/>
            <person name="Wahlund T.M."/>
            <person name="Williams B."/>
            <person name="Wilson W."/>
            <person name="Wolfe G."/>
            <person name="Wurch L.L."/>
        </authorList>
    </citation>
    <scope>NUCLEOTIDE SEQUENCE</scope>
</reference>
<keyword evidence="3" id="KW-1133">Transmembrane helix</keyword>
<keyword evidence="3" id="KW-0472">Membrane</keyword>
<evidence type="ECO:0000256" key="1">
    <source>
        <dbReference type="ARBA" id="ARBA00034125"/>
    </source>
</evidence>
<feature type="transmembrane region" description="Helical" evidence="3">
    <location>
        <begin position="44"/>
        <end position="65"/>
    </location>
</feature>
<organism evidence="5 6">
    <name type="scientific">Emiliania huxleyi (strain CCMP1516)</name>
    <dbReference type="NCBI Taxonomy" id="280463"/>
    <lineage>
        <taxon>Eukaryota</taxon>
        <taxon>Haptista</taxon>
        <taxon>Haptophyta</taxon>
        <taxon>Prymnesiophyceae</taxon>
        <taxon>Isochrysidales</taxon>
        <taxon>Noelaerhabdaceae</taxon>
        <taxon>Emiliania</taxon>
    </lineage>
</organism>
<feature type="region of interest" description="Disordered" evidence="2">
    <location>
        <begin position="663"/>
        <end position="694"/>
    </location>
</feature>
<dbReference type="RefSeq" id="XP_005765549.1">
    <property type="nucleotide sequence ID" value="XM_005765492.1"/>
</dbReference>
<feature type="transmembrane region" description="Helical" evidence="3">
    <location>
        <begin position="354"/>
        <end position="374"/>
    </location>
</feature>
<feature type="domain" description="Threonine/serine exporter-like N-terminal" evidence="4">
    <location>
        <begin position="159"/>
        <end position="400"/>
    </location>
</feature>
<keyword evidence="6" id="KW-1185">Reference proteome</keyword>
<proteinExistence type="inferred from homology"/>
<reference evidence="5" key="2">
    <citation type="submission" date="2024-10" db="UniProtKB">
        <authorList>
            <consortium name="EnsemblProtists"/>
        </authorList>
    </citation>
    <scope>IDENTIFICATION</scope>
</reference>
<dbReference type="PANTHER" id="PTHR31082:SF4">
    <property type="entry name" value="PHEROMONE-REGULATED MEMBRANE PROTEIN 10"/>
    <property type="match status" value="1"/>
</dbReference>
<dbReference type="GO" id="GO:0022857">
    <property type="term" value="F:transmembrane transporter activity"/>
    <property type="evidence" value="ECO:0007669"/>
    <property type="project" value="InterPro"/>
</dbReference>
<comment type="similarity">
    <text evidence="1">Belongs to the ThrE exporter (TC 2.A.79) family.</text>
</comment>
<evidence type="ECO:0000256" key="2">
    <source>
        <dbReference type="SAM" id="MobiDB-lite"/>
    </source>
</evidence>
<feature type="transmembrane region" description="Helical" evidence="3">
    <location>
        <begin position="381"/>
        <end position="401"/>
    </location>
</feature>
<feature type="transmembrane region" description="Helical" evidence="3">
    <location>
        <begin position="533"/>
        <end position="556"/>
    </location>
</feature>
<feature type="transmembrane region" description="Helical" evidence="3">
    <location>
        <begin position="477"/>
        <end position="500"/>
    </location>
</feature>
<evidence type="ECO:0000256" key="3">
    <source>
        <dbReference type="SAM" id="Phobius"/>
    </source>
</evidence>
<dbReference type="PaxDb" id="2903-EOD13120"/>